<evidence type="ECO:0000313" key="2">
    <source>
        <dbReference type="RefSeq" id="XP_030048703.1"/>
    </source>
</evidence>
<gene>
    <name evidence="2" type="primary">LOC115462820</name>
</gene>
<dbReference type="KEGG" id="muo:115462820"/>
<evidence type="ECO:0000313" key="1">
    <source>
        <dbReference type="Proteomes" id="UP000515156"/>
    </source>
</evidence>
<accession>A0A6P7X8B3</accession>
<proteinExistence type="predicted"/>
<dbReference type="InParanoid" id="A0A6P7X8B3"/>
<dbReference type="GeneID" id="115462820"/>
<organism evidence="1 2">
    <name type="scientific">Microcaecilia unicolor</name>
    <dbReference type="NCBI Taxonomy" id="1415580"/>
    <lineage>
        <taxon>Eukaryota</taxon>
        <taxon>Metazoa</taxon>
        <taxon>Chordata</taxon>
        <taxon>Craniata</taxon>
        <taxon>Vertebrata</taxon>
        <taxon>Euteleostomi</taxon>
        <taxon>Amphibia</taxon>
        <taxon>Gymnophiona</taxon>
        <taxon>Siphonopidae</taxon>
        <taxon>Microcaecilia</taxon>
    </lineage>
</organism>
<protein>
    <submittedName>
        <fullName evidence="2">Fatty acid-binding protein, intestinal-like isoform X1</fullName>
    </submittedName>
</protein>
<dbReference type="SUPFAM" id="SSF50814">
    <property type="entry name" value="Lipocalins"/>
    <property type="match status" value="1"/>
</dbReference>
<reference evidence="2" key="1">
    <citation type="submission" date="2025-08" db="UniProtKB">
        <authorList>
            <consortium name="RefSeq"/>
        </authorList>
    </citation>
    <scope>IDENTIFICATION</scope>
</reference>
<dbReference type="InterPro" id="IPR012674">
    <property type="entry name" value="Calycin"/>
</dbReference>
<sequence length="137" mass="15718">MPGTWKPFFPLLEHLSCSYYKEHHPPRTAGVDEKLAAQDNLKMTIKQNGTQFSVTEQDVSSTSNSIFRLDEKIEYKLPGVSKKLVGTWKLHGKKMEGNFTRKDNNKQLKITYETVGAEFILTLLLEGVEAKKIFKRE</sequence>
<dbReference type="AlphaFoldDB" id="A0A6P7X8B3"/>
<name>A0A6P7X8B3_9AMPH</name>
<keyword evidence="1" id="KW-1185">Reference proteome</keyword>
<dbReference type="RefSeq" id="XP_030048703.1">
    <property type="nucleotide sequence ID" value="XM_030192843.1"/>
</dbReference>
<dbReference type="Gene3D" id="2.40.128.20">
    <property type="match status" value="1"/>
</dbReference>
<dbReference type="Proteomes" id="UP000515156">
    <property type="component" value="Chromosome 2"/>
</dbReference>